<dbReference type="GO" id="GO:0000724">
    <property type="term" value="P:double-strand break repair via homologous recombination"/>
    <property type="evidence" value="ECO:0007669"/>
    <property type="project" value="TreeGrafter"/>
</dbReference>
<dbReference type="GO" id="GO:0043138">
    <property type="term" value="F:3'-5' DNA helicase activity"/>
    <property type="evidence" value="ECO:0007669"/>
    <property type="project" value="UniProtKB-EC"/>
</dbReference>
<keyword evidence="10" id="KW-0238">DNA-binding</keyword>
<dbReference type="GO" id="GO:0005524">
    <property type="term" value="F:ATP binding"/>
    <property type="evidence" value="ECO:0007669"/>
    <property type="project" value="UniProtKB-KW"/>
</dbReference>
<evidence type="ECO:0000256" key="3">
    <source>
        <dbReference type="ARBA" id="ARBA00005446"/>
    </source>
</evidence>
<dbReference type="InterPro" id="IPR001650">
    <property type="entry name" value="Helicase_C-like"/>
</dbReference>
<dbReference type="PANTHER" id="PTHR13710">
    <property type="entry name" value="DNA HELICASE RECQ FAMILY MEMBER"/>
    <property type="match status" value="1"/>
</dbReference>
<evidence type="ECO:0000256" key="7">
    <source>
        <dbReference type="ARBA" id="ARBA00022806"/>
    </source>
</evidence>
<feature type="domain" description="Helicase ATP-binding" evidence="19">
    <location>
        <begin position="128"/>
        <end position="303"/>
    </location>
</feature>
<dbReference type="InterPro" id="IPR036388">
    <property type="entry name" value="WH-like_DNA-bd_sf"/>
</dbReference>
<dbReference type="STRING" id="151549.A0A4C1VLB8"/>
<dbReference type="CDD" id="cd18015">
    <property type="entry name" value="DEXHc_RecQ1"/>
    <property type="match status" value="1"/>
</dbReference>
<evidence type="ECO:0000256" key="17">
    <source>
        <dbReference type="SAM" id="Coils"/>
    </source>
</evidence>
<evidence type="ECO:0000256" key="5">
    <source>
        <dbReference type="ARBA" id="ARBA00022741"/>
    </source>
</evidence>
<dbReference type="PROSITE" id="PS51192">
    <property type="entry name" value="HELICASE_ATP_BIND_1"/>
    <property type="match status" value="1"/>
</dbReference>
<dbReference type="GO" id="GO:0009378">
    <property type="term" value="F:four-way junction helicase activity"/>
    <property type="evidence" value="ECO:0007669"/>
    <property type="project" value="TreeGrafter"/>
</dbReference>
<dbReference type="Pfam" id="PF00271">
    <property type="entry name" value="Helicase_C"/>
    <property type="match status" value="1"/>
</dbReference>
<keyword evidence="7 16" id="KW-0347">Helicase</keyword>
<dbReference type="Gene3D" id="3.40.50.300">
    <property type="entry name" value="P-loop containing nucleotide triphosphate hydrolases"/>
    <property type="match status" value="2"/>
</dbReference>
<dbReference type="InterPro" id="IPR014001">
    <property type="entry name" value="Helicase_ATP-bd"/>
</dbReference>
<evidence type="ECO:0000256" key="9">
    <source>
        <dbReference type="ARBA" id="ARBA00022840"/>
    </source>
</evidence>
<dbReference type="InterPro" id="IPR004589">
    <property type="entry name" value="DNA_helicase_ATP-dep_RecQ"/>
</dbReference>
<dbReference type="InterPro" id="IPR011545">
    <property type="entry name" value="DEAD/DEAH_box_helicase_dom"/>
</dbReference>
<keyword evidence="8" id="KW-0862">Zinc</keyword>
<reference evidence="21 22" key="1">
    <citation type="journal article" date="2019" name="Commun. Biol.">
        <title>The bagworm genome reveals a unique fibroin gene that provides high tensile strength.</title>
        <authorList>
            <person name="Kono N."/>
            <person name="Nakamura H."/>
            <person name="Ohtoshi R."/>
            <person name="Tomita M."/>
            <person name="Numata K."/>
            <person name="Arakawa K."/>
        </authorList>
    </citation>
    <scope>NUCLEOTIDE SEQUENCE [LARGE SCALE GENOMIC DNA]</scope>
</reference>
<dbReference type="EMBL" id="BGZK01000372">
    <property type="protein sequence ID" value="GBP39878.1"/>
    <property type="molecule type" value="Genomic_DNA"/>
</dbReference>
<evidence type="ECO:0000259" key="19">
    <source>
        <dbReference type="PROSITE" id="PS51192"/>
    </source>
</evidence>
<sequence length="673" mass="76641">MDGEVEVMYEEELRHRNSHSLDEIQQYCFSIKKKQMSVTSVDTLQNEIKAIDEELLEVDAQIAKWKRKQKLLLEKKNALKNSINKLKSDSLASEDWAGTHYDWSDDVKNVLENSFKLTCFRQKQLDAINSTLSGHHVIVVMPTGAGKSLCYQLPALIKPGITIVVSPLISLMEDQVRALVKKDIPAQLITSTTAKEDTNRVLNSLKDKKSPLKLLYVTPERFAKSKRFMANLQKCHAEGRLQRIAIDEVHCCSQWGHDFRPDYKFLGILSSMFTGVPILGLTATATAHVLSDVQKILNISGCLVIKSTFNRPNLYYRILEKPSAREECLTILEKLLKYRYKDKSGIIYTNSIKDCEEIADGLKQRGIKVCFYHANLDTQVRSSFHIKWHENHYQAIVATVAFGMGIDKPDVRFVIHHTISKSMENYYQESGRAGRDGLRAECLTLYRMQDIFKVSTMVFSSVGSLDHLYGMVKYCLSGTQCRRQLIAEHFDEDWGSSDCNKMCDVCSNTNPINREMNIESHCKSLANIIDNAEKLDIKLTAQKLIDAWFLKGPVNVRHKGKEPNISRSLGEDIVAYLLIQGFLVETFHFTAYSTISYIVKGPNMDLLNDKNFILKMPVRKYATFDLKSMSPNVLCKTTDDKVDVDLQKRKLKSTDKEDKVKKSKTGNNAIEND</sequence>
<feature type="region of interest" description="Disordered" evidence="18">
    <location>
        <begin position="653"/>
        <end position="673"/>
    </location>
</feature>
<evidence type="ECO:0000256" key="13">
    <source>
        <dbReference type="ARBA" id="ARBA00034617"/>
    </source>
</evidence>
<evidence type="ECO:0000256" key="8">
    <source>
        <dbReference type="ARBA" id="ARBA00022833"/>
    </source>
</evidence>
<dbReference type="GO" id="GO:0005694">
    <property type="term" value="C:chromosome"/>
    <property type="evidence" value="ECO:0007669"/>
    <property type="project" value="TreeGrafter"/>
</dbReference>
<evidence type="ECO:0000313" key="22">
    <source>
        <dbReference type="Proteomes" id="UP000299102"/>
    </source>
</evidence>
<evidence type="ECO:0000256" key="16">
    <source>
        <dbReference type="RuleBase" id="RU364117"/>
    </source>
</evidence>
<evidence type="ECO:0000256" key="12">
    <source>
        <dbReference type="ARBA" id="ARBA00023242"/>
    </source>
</evidence>
<dbReference type="SMART" id="SM00490">
    <property type="entry name" value="HELICc"/>
    <property type="match status" value="1"/>
</dbReference>
<keyword evidence="6 16" id="KW-0378">Hydrolase</keyword>
<dbReference type="FunFam" id="3.40.50.300:FF:001544">
    <property type="entry name" value="ATP-dependent DNA helicase"/>
    <property type="match status" value="1"/>
</dbReference>
<feature type="domain" description="Helicase C-terminal" evidence="20">
    <location>
        <begin position="330"/>
        <end position="479"/>
    </location>
</feature>
<name>A0A4C1VLB8_EUMVA</name>
<dbReference type="Gene3D" id="1.10.10.10">
    <property type="entry name" value="Winged helix-like DNA-binding domain superfamily/Winged helix DNA-binding domain"/>
    <property type="match status" value="1"/>
</dbReference>
<comment type="catalytic activity">
    <reaction evidence="15 16">
        <text>ATP + H2O = ADP + phosphate + H(+)</text>
        <dbReference type="Rhea" id="RHEA:13065"/>
        <dbReference type="ChEBI" id="CHEBI:15377"/>
        <dbReference type="ChEBI" id="CHEBI:15378"/>
        <dbReference type="ChEBI" id="CHEBI:30616"/>
        <dbReference type="ChEBI" id="CHEBI:43474"/>
        <dbReference type="ChEBI" id="CHEBI:456216"/>
    </reaction>
</comment>
<keyword evidence="11" id="KW-0413">Isomerase</keyword>
<protein>
    <recommendedName>
        <fullName evidence="16">ATP-dependent DNA helicase</fullName>
        <ecNumber evidence="16">5.6.2.4</ecNumber>
    </recommendedName>
</protein>
<evidence type="ECO:0000256" key="10">
    <source>
        <dbReference type="ARBA" id="ARBA00023125"/>
    </source>
</evidence>
<dbReference type="SMART" id="SM00487">
    <property type="entry name" value="DEXDc"/>
    <property type="match status" value="1"/>
</dbReference>
<evidence type="ECO:0000313" key="21">
    <source>
        <dbReference type="EMBL" id="GBP39878.1"/>
    </source>
</evidence>
<dbReference type="NCBIfam" id="TIGR00614">
    <property type="entry name" value="recQ_fam"/>
    <property type="match status" value="1"/>
</dbReference>
<gene>
    <name evidence="21" type="primary">Recql</name>
    <name evidence="21" type="ORF">EVAR_29108_1</name>
</gene>
<dbReference type="CDD" id="cd18794">
    <property type="entry name" value="SF2_C_RecQ"/>
    <property type="match status" value="1"/>
</dbReference>
<keyword evidence="12 16" id="KW-0539">Nucleus</keyword>
<comment type="cofactor">
    <cofactor evidence="1">
        <name>Zn(2+)</name>
        <dbReference type="ChEBI" id="CHEBI:29105"/>
    </cofactor>
</comment>
<dbReference type="EC" id="5.6.2.4" evidence="16"/>
<dbReference type="Pfam" id="PF00270">
    <property type="entry name" value="DEAD"/>
    <property type="match status" value="1"/>
</dbReference>
<comment type="catalytic activity">
    <reaction evidence="13 16">
        <text>Couples ATP hydrolysis with the unwinding of duplex DNA by translocating in the 3'-5' direction.</text>
        <dbReference type="EC" id="5.6.2.4"/>
    </reaction>
</comment>
<evidence type="ECO:0000256" key="6">
    <source>
        <dbReference type="ARBA" id="ARBA00022801"/>
    </source>
</evidence>
<evidence type="ECO:0000256" key="4">
    <source>
        <dbReference type="ARBA" id="ARBA00022723"/>
    </source>
</evidence>
<evidence type="ECO:0000256" key="11">
    <source>
        <dbReference type="ARBA" id="ARBA00023235"/>
    </source>
</evidence>
<evidence type="ECO:0000256" key="1">
    <source>
        <dbReference type="ARBA" id="ARBA00001947"/>
    </source>
</evidence>
<dbReference type="SUPFAM" id="SSF52540">
    <property type="entry name" value="P-loop containing nucleoside triphosphate hydrolases"/>
    <property type="match status" value="2"/>
</dbReference>
<evidence type="ECO:0000256" key="15">
    <source>
        <dbReference type="ARBA" id="ARBA00049360"/>
    </source>
</evidence>
<dbReference type="Proteomes" id="UP000299102">
    <property type="component" value="Unassembled WGS sequence"/>
</dbReference>
<dbReference type="GO" id="GO:0046872">
    <property type="term" value="F:metal ion binding"/>
    <property type="evidence" value="ECO:0007669"/>
    <property type="project" value="UniProtKB-KW"/>
</dbReference>
<dbReference type="InterPro" id="IPR027417">
    <property type="entry name" value="P-loop_NTPase"/>
</dbReference>
<feature type="coiled-coil region" evidence="17">
    <location>
        <begin position="41"/>
        <end position="89"/>
    </location>
</feature>
<comment type="similarity">
    <text evidence="3 16">Belongs to the helicase family. RecQ subfamily.</text>
</comment>
<dbReference type="GO" id="GO:0016887">
    <property type="term" value="F:ATP hydrolysis activity"/>
    <property type="evidence" value="ECO:0007669"/>
    <property type="project" value="RHEA"/>
</dbReference>
<dbReference type="AlphaFoldDB" id="A0A4C1VLB8"/>
<keyword evidence="9 16" id="KW-0067">ATP-binding</keyword>
<comment type="function">
    <text evidence="14">DNA helicase that may play a role in the repair of DNA that is damaged by ultraviolet light or other mutagens. Exhibits a magnesium-dependent ATP-dependent DNA-helicase activity that unwinds single- and double-stranded DNA in a 3'-5' direction.</text>
</comment>
<dbReference type="PANTHER" id="PTHR13710:SF105">
    <property type="entry name" value="ATP-DEPENDENT DNA HELICASE Q1"/>
    <property type="match status" value="1"/>
</dbReference>
<evidence type="ECO:0000256" key="2">
    <source>
        <dbReference type="ARBA" id="ARBA00004123"/>
    </source>
</evidence>
<dbReference type="GO" id="GO:0003677">
    <property type="term" value="F:DNA binding"/>
    <property type="evidence" value="ECO:0007669"/>
    <property type="project" value="UniProtKB-KW"/>
</dbReference>
<keyword evidence="5 16" id="KW-0547">Nucleotide-binding</keyword>
<dbReference type="FunFam" id="3.40.50.300:FF:000596">
    <property type="entry name" value="ATP-dependent DNA helicase"/>
    <property type="match status" value="1"/>
</dbReference>
<keyword evidence="22" id="KW-1185">Reference proteome</keyword>
<evidence type="ECO:0000256" key="18">
    <source>
        <dbReference type="SAM" id="MobiDB-lite"/>
    </source>
</evidence>
<organism evidence="21 22">
    <name type="scientific">Eumeta variegata</name>
    <name type="common">Bagworm moth</name>
    <name type="synonym">Eumeta japonica</name>
    <dbReference type="NCBI Taxonomy" id="151549"/>
    <lineage>
        <taxon>Eukaryota</taxon>
        <taxon>Metazoa</taxon>
        <taxon>Ecdysozoa</taxon>
        <taxon>Arthropoda</taxon>
        <taxon>Hexapoda</taxon>
        <taxon>Insecta</taxon>
        <taxon>Pterygota</taxon>
        <taxon>Neoptera</taxon>
        <taxon>Endopterygota</taxon>
        <taxon>Lepidoptera</taxon>
        <taxon>Glossata</taxon>
        <taxon>Ditrysia</taxon>
        <taxon>Tineoidea</taxon>
        <taxon>Psychidae</taxon>
        <taxon>Oiketicinae</taxon>
        <taxon>Eumeta</taxon>
    </lineage>
</organism>
<proteinExistence type="inferred from homology"/>
<keyword evidence="17" id="KW-0175">Coiled coil</keyword>
<accession>A0A4C1VLB8</accession>
<keyword evidence="4" id="KW-0479">Metal-binding</keyword>
<dbReference type="GO" id="GO:0005737">
    <property type="term" value="C:cytoplasm"/>
    <property type="evidence" value="ECO:0007669"/>
    <property type="project" value="TreeGrafter"/>
</dbReference>
<dbReference type="OrthoDB" id="10261556at2759"/>
<dbReference type="PROSITE" id="PS51194">
    <property type="entry name" value="HELICASE_CTER"/>
    <property type="match status" value="1"/>
</dbReference>
<dbReference type="InterPro" id="IPR032284">
    <property type="entry name" value="RecQ_Zn-bd"/>
</dbReference>
<dbReference type="Pfam" id="PF16124">
    <property type="entry name" value="RecQ_Zn_bind"/>
    <property type="match status" value="1"/>
</dbReference>
<comment type="caution">
    <text evidence="21">The sequence shown here is derived from an EMBL/GenBank/DDBJ whole genome shotgun (WGS) entry which is preliminary data.</text>
</comment>
<dbReference type="GO" id="GO:0005634">
    <property type="term" value="C:nucleus"/>
    <property type="evidence" value="ECO:0007669"/>
    <property type="project" value="UniProtKB-SubCell"/>
</dbReference>
<evidence type="ECO:0000259" key="20">
    <source>
        <dbReference type="PROSITE" id="PS51194"/>
    </source>
</evidence>
<comment type="subcellular location">
    <subcellularLocation>
        <location evidence="2 16">Nucleus</location>
    </subcellularLocation>
</comment>
<evidence type="ECO:0000256" key="14">
    <source>
        <dbReference type="ARBA" id="ARBA00037616"/>
    </source>
</evidence>